<dbReference type="EMBL" id="LFNT01000004">
    <property type="protein sequence ID" value="KMS76371.1"/>
    <property type="molecule type" value="Genomic_DNA"/>
</dbReference>
<gene>
    <name evidence="1" type="ORF">ACM01_05990</name>
</gene>
<dbReference type="PATRIC" id="fig|1938.3.peg.1647"/>
<comment type="caution">
    <text evidence="1">The sequence shown here is derived from an EMBL/GenBank/DDBJ whole genome shotgun (WGS) entry which is preliminary data.</text>
</comment>
<protein>
    <recommendedName>
        <fullName evidence="3">Lipoprotein</fullName>
    </recommendedName>
</protein>
<organism evidence="1 2">
    <name type="scientific">Streptomyces viridochromogenes</name>
    <dbReference type="NCBI Taxonomy" id="1938"/>
    <lineage>
        <taxon>Bacteria</taxon>
        <taxon>Bacillati</taxon>
        <taxon>Actinomycetota</taxon>
        <taxon>Actinomycetes</taxon>
        <taxon>Kitasatosporales</taxon>
        <taxon>Streptomycetaceae</taxon>
        <taxon>Streptomyces</taxon>
    </lineage>
</organism>
<dbReference type="AlphaFoldDB" id="A0A0J7ZK21"/>
<accession>A0A0J7ZK21</accession>
<name>A0A0J7ZK21_STRVR</name>
<sequence>MRQAFVSACAGVTVVGVVAVGCTSQQTQSAGSAGSRSQLREPTDTEQILLRRAQQTLVKACMEGAGFKYWIGPLPTVDELKGGGYVLTDVSWARKHGYGSRFKERLQDVQRNDPNNAYANSLPQEERVRYSKVLEGGESSAMLKAELPGGGAIQTPRHGCQADAKDQLYGDFGAWFRAEKIAIGLPARYVPDLLNDQRFVNAVESWSVCMGKAGHDYATPQEIREKLPDLTADMTKKEAYATEVDMAVAEATCATETALSRTAHALEDEYRNKQPQKYLKAVATYQRMTLAALPRAKDITRATG</sequence>
<reference evidence="1 2" key="1">
    <citation type="submission" date="2015-06" db="EMBL/GenBank/DDBJ databases">
        <authorList>
            <person name="Ju K.-S."/>
            <person name="Doroghazi J.R."/>
            <person name="Metcalf W.W."/>
        </authorList>
    </citation>
    <scope>NUCLEOTIDE SEQUENCE [LARGE SCALE GENOMIC DNA]</scope>
    <source>
        <strain evidence="1 2">NRRL 3414</strain>
    </source>
</reference>
<evidence type="ECO:0000313" key="2">
    <source>
        <dbReference type="Proteomes" id="UP000037432"/>
    </source>
</evidence>
<dbReference type="Proteomes" id="UP000037432">
    <property type="component" value="Unassembled WGS sequence"/>
</dbReference>
<dbReference type="OrthoDB" id="4053327at2"/>
<proteinExistence type="predicted"/>
<evidence type="ECO:0000313" key="1">
    <source>
        <dbReference type="EMBL" id="KMS76371.1"/>
    </source>
</evidence>
<dbReference type="PROSITE" id="PS51257">
    <property type="entry name" value="PROKAR_LIPOPROTEIN"/>
    <property type="match status" value="1"/>
</dbReference>
<evidence type="ECO:0008006" key="3">
    <source>
        <dbReference type="Google" id="ProtNLM"/>
    </source>
</evidence>